<feature type="region of interest" description="Disordered" evidence="1">
    <location>
        <begin position="125"/>
        <end position="144"/>
    </location>
</feature>
<reference evidence="2" key="1">
    <citation type="submission" date="2021-11" db="EMBL/GenBank/DDBJ databases">
        <authorList>
            <consortium name="Genoscope - CEA"/>
            <person name="William W."/>
        </authorList>
    </citation>
    <scope>NUCLEOTIDE SEQUENCE</scope>
</reference>
<protein>
    <submittedName>
        <fullName evidence="2">Uncharacterized protein</fullName>
    </submittedName>
</protein>
<evidence type="ECO:0000313" key="3">
    <source>
        <dbReference type="Proteomes" id="UP000789595"/>
    </source>
</evidence>
<gene>
    <name evidence="2" type="ORF">PECAL_6P19880</name>
</gene>
<dbReference type="Proteomes" id="UP000789595">
    <property type="component" value="Unassembled WGS sequence"/>
</dbReference>
<evidence type="ECO:0000256" key="1">
    <source>
        <dbReference type="SAM" id="MobiDB-lite"/>
    </source>
</evidence>
<dbReference type="EMBL" id="CAKKNE010000006">
    <property type="protein sequence ID" value="CAH0380340.1"/>
    <property type="molecule type" value="Genomic_DNA"/>
</dbReference>
<sequence length="217" mass="24270">MKYAVLWAAAAWADIPKRLITSHKLPLDETPAALKRNIEEWRTLNPEMEFTYFDDAAQAAWMAARCEVKGCIEAYRKLNSGAGRADLFRSRTFLKRSALPPKKQPRTLHVTGPFTLGRTICDPSATRRRRSCSGPGTRDGPRGRQGVAAFCEGPFFTGMKDGDRDPKADWAGTYAENTPLAFRFDGCGGHWHRPGARMSYAEVLKEMNVTHHLKITA</sequence>
<accession>A0A8J2SYK1</accession>
<keyword evidence="3" id="KW-1185">Reference proteome</keyword>
<organism evidence="2 3">
    <name type="scientific">Pelagomonas calceolata</name>
    <dbReference type="NCBI Taxonomy" id="35677"/>
    <lineage>
        <taxon>Eukaryota</taxon>
        <taxon>Sar</taxon>
        <taxon>Stramenopiles</taxon>
        <taxon>Ochrophyta</taxon>
        <taxon>Pelagophyceae</taxon>
        <taxon>Pelagomonadales</taxon>
        <taxon>Pelagomonadaceae</taxon>
        <taxon>Pelagomonas</taxon>
    </lineage>
</organism>
<dbReference type="OrthoDB" id="200598at2759"/>
<comment type="caution">
    <text evidence="2">The sequence shown here is derived from an EMBL/GenBank/DDBJ whole genome shotgun (WGS) entry which is preliminary data.</text>
</comment>
<evidence type="ECO:0000313" key="2">
    <source>
        <dbReference type="EMBL" id="CAH0380340.1"/>
    </source>
</evidence>
<dbReference type="AlphaFoldDB" id="A0A8J2SYK1"/>
<proteinExistence type="predicted"/>
<name>A0A8J2SYK1_9STRA</name>